<feature type="region of interest" description="Disordered" evidence="1">
    <location>
        <begin position="86"/>
        <end position="131"/>
    </location>
</feature>
<dbReference type="AlphaFoldDB" id="A0A7S1FIH0"/>
<protein>
    <submittedName>
        <fullName evidence="2">Uncharacterized protein</fullName>
    </submittedName>
</protein>
<dbReference type="EMBL" id="HBFQ01060192">
    <property type="protein sequence ID" value="CAD8868258.1"/>
    <property type="molecule type" value="Transcribed_RNA"/>
</dbReference>
<accession>A0A7S1FIH0</accession>
<evidence type="ECO:0000313" key="2">
    <source>
        <dbReference type="EMBL" id="CAD8868258.1"/>
    </source>
</evidence>
<sequence>MAQAISARHLGVPFHCPGPRGHAMWRIRALLGRASDNAGGSPPQKRSQSPVVTLTWATKSNPSKLPLVQQPVKAPATSAMHEVGAWEVPNRPPPMSKQQQQEAAKLAGARRHLENQRRHGSPRNRSNSGDMLMSLNRSCARVPQDVVTGPTCLPGGIADDEVFALEIPAKSNKHDQESRPFFDDDDERLMEEILDGCP</sequence>
<reference evidence="2" key="1">
    <citation type="submission" date="2021-01" db="EMBL/GenBank/DDBJ databases">
        <authorList>
            <person name="Corre E."/>
            <person name="Pelletier E."/>
            <person name="Niang G."/>
            <person name="Scheremetjew M."/>
            <person name="Finn R."/>
            <person name="Kale V."/>
            <person name="Holt S."/>
            <person name="Cochrane G."/>
            <person name="Meng A."/>
            <person name="Brown T."/>
            <person name="Cohen L."/>
        </authorList>
    </citation>
    <scope>NUCLEOTIDE SEQUENCE</scope>
</reference>
<organism evidence="2">
    <name type="scientific">Noctiluca scintillans</name>
    <name type="common">Sea sparkle</name>
    <name type="synonym">Red tide dinoflagellate</name>
    <dbReference type="NCBI Taxonomy" id="2966"/>
    <lineage>
        <taxon>Eukaryota</taxon>
        <taxon>Sar</taxon>
        <taxon>Alveolata</taxon>
        <taxon>Dinophyceae</taxon>
        <taxon>Noctilucales</taxon>
        <taxon>Noctilucaceae</taxon>
        <taxon>Noctiluca</taxon>
    </lineage>
</organism>
<gene>
    <name evidence="2" type="ORF">NSCI0253_LOCUS42614</name>
</gene>
<proteinExistence type="predicted"/>
<name>A0A7S1FIH0_NOCSC</name>
<evidence type="ECO:0000256" key="1">
    <source>
        <dbReference type="SAM" id="MobiDB-lite"/>
    </source>
</evidence>